<keyword evidence="3" id="KW-0460">Magnesium</keyword>
<feature type="binding site" evidence="3">
    <location>
        <position position="256"/>
    </location>
    <ligand>
        <name>Mg(2+)</name>
        <dbReference type="ChEBI" id="CHEBI:18420"/>
        <label>1</label>
    </ligand>
</feature>
<dbReference type="PANTHER" id="PTHR16222">
    <property type="entry name" value="ADP-RIBOSYLGLYCOHYDROLASE"/>
    <property type="match status" value="1"/>
</dbReference>
<reference evidence="4 5" key="1">
    <citation type="journal article" date="2015" name="Nature">
        <title>rRNA introns, odd ribosomes, and small enigmatic genomes across a large radiation of phyla.</title>
        <authorList>
            <person name="Brown C.T."/>
            <person name="Hug L.A."/>
            <person name="Thomas B.C."/>
            <person name="Sharon I."/>
            <person name="Castelle C.J."/>
            <person name="Singh A."/>
            <person name="Wilkins M.J."/>
            <person name="Williams K.H."/>
            <person name="Banfield J.F."/>
        </authorList>
    </citation>
    <scope>NUCLEOTIDE SEQUENCE [LARGE SCALE GENOMIC DNA]</scope>
</reference>
<accession>A0A0G0VA90</accession>
<feature type="binding site" evidence="3">
    <location>
        <position position="58"/>
    </location>
    <ligand>
        <name>Mg(2+)</name>
        <dbReference type="ChEBI" id="CHEBI:18420"/>
        <label>1</label>
    </ligand>
</feature>
<dbReference type="PANTHER" id="PTHR16222:SF24">
    <property type="entry name" value="ADP-RIBOSYLHYDROLASE ARH3"/>
    <property type="match status" value="1"/>
</dbReference>
<feature type="binding site" evidence="3">
    <location>
        <position position="254"/>
    </location>
    <ligand>
        <name>Mg(2+)</name>
        <dbReference type="ChEBI" id="CHEBI:18420"/>
        <label>1</label>
    </ligand>
</feature>
<proteinExistence type="inferred from homology"/>
<evidence type="ECO:0000256" key="1">
    <source>
        <dbReference type="ARBA" id="ARBA00010702"/>
    </source>
</evidence>
<dbReference type="SUPFAM" id="SSF101478">
    <property type="entry name" value="ADP-ribosylglycohydrolase"/>
    <property type="match status" value="1"/>
</dbReference>
<dbReference type="InterPro" id="IPR050792">
    <property type="entry name" value="ADP-ribosylglycohydrolase"/>
</dbReference>
<comment type="cofactor">
    <cofactor evidence="3">
        <name>Mg(2+)</name>
        <dbReference type="ChEBI" id="CHEBI:18420"/>
    </cofactor>
    <text evidence="3">Binds 2 magnesium ions per subunit.</text>
</comment>
<name>A0A0G0VA90_9BACT</name>
<keyword evidence="2" id="KW-0378">Hydrolase</keyword>
<evidence type="ECO:0000256" key="2">
    <source>
        <dbReference type="ARBA" id="ARBA00022801"/>
    </source>
</evidence>
<comment type="similarity">
    <text evidence="1">Belongs to the ADP-ribosylglycohydrolase family.</text>
</comment>
<dbReference type="Gene3D" id="1.10.4080.10">
    <property type="entry name" value="ADP-ribosylation/Crystallin J1"/>
    <property type="match status" value="1"/>
</dbReference>
<dbReference type="GO" id="GO:0046872">
    <property type="term" value="F:metal ion binding"/>
    <property type="evidence" value="ECO:0007669"/>
    <property type="project" value="UniProtKB-KW"/>
</dbReference>
<feature type="binding site" evidence="3">
    <location>
        <position position="57"/>
    </location>
    <ligand>
        <name>Mg(2+)</name>
        <dbReference type="ChEBI" id="CHEBI:18420"/>
        <label>1</label>
    </ligand>
</feature>
<dbReference type="Pfam" id="PF03747">
    <property type="entry name" value="ADP_ribosyl_GH"/>
    <property type="match status" value="1"/>
</dbReference>
<evidence type="ECO:0000256" key="3">
    <source>
        <dbReference type="PIRSR" id="PIRSR605502-1"/>
    </source>
</evidence>
<dbReference type="InterPro" id="IPR036705">
    <property type="entry name" value="Ribosyl_crysJ1_sf"/>
</dbReference>
<dbReference type="InterPro" id="IPR005502">
    <property type="entry name" value="Ribosyl_crysJ1"/>
</dbReference>
<sequence length="308" mass="34579">MRYPDPEMFVRLATADADALAVEYIRLPRDRVVFDRSLLFLGYEIHPTHQHKPGVYSDDTEMSVANARVLIEEHPPYTPLMFANAWVREFQRGGRRKGYSRGFQVLLEKVTSGTELLEAIHPNSDKNGACMRAVPFGVLRTVAEVLEVSTLQARITHDTPEGRFSARAVALMSHFALYESGSFSALSKYCFQHLPKEDLDRFGYVFRHRWSGVPVTRKPHASVAITTVHAAVDLLMHGTSLMQMLEQVIRWGGDTDSVAAIVWGIASPRFSNKGLPSFLERDLEGGNPRTGTPYLLEIGTNLMKKFGE</sequence>
<comment type="caution">
    <text evidence="4">The sequence shown here is derived from an EMBL/GenBank/DDBJ whole genome shotgun (WGS) entry which is preliminary data.</text>
</comment>
<dbReference type="Proteomes" id="UP000034746">
    <property type="component" value="Unassembled WGS sequence"/>
</dbReference>
<dbReference type="GO" id="GO:0016787">
    <property type="term" value="F:hydrolase activity"/>
    <property type="evidence" value="ECO:0007669"/>
    <property type="project" value="UniProtKB-KW"/>
</dbReference>
<evidence type="ECO:0000313" key="4">
    <source>
        <dbReference type="EMBL" id="KKR97908.1"/>
    </source>
</evidence>
<protein>
    <submittedName>
        <fullName evidence="4">ADP-ribosylation/Crystallin J1</fullName>
    </submittedName>
</protein>
<keyword evidence="3" id="KW-0479">Metal-binding</keyword>
<dbReference type="EMBL" id="LCAU01000007">
    <property type="protein sequence ID" value="KKR97908.1"/>
    <property type="molecule type" value="Genomic_DNA"/>
</dbReference>
<dbReference type="AlphaFoldDB" id="A0A0G0VA90"/>
<feature type="binding site" evidence="3">
    <location>
        <position position="257"/>
    </location>
    <ligand>
        <name>Mg(2+)</name>
        <dbReference type="ChEBI" id="CHEBI:18420"/>
        <label>1</label>
    </ligand>
</feature>
<evidence type="ECO:0000313" key="5">
    <source>
        <dbReference type="Proteomes" id="UP000034746"/>
    </source>
</evidence>
<feature type="binding site" evidence="3">
    <location>
        <position position="59"/>
    </location>
    <ligand>
        <name>Mg(2+)</name>
        <dbReference type="ChEBI" id="CHEBI:18420"/>
        <label>1</label>
    </ligand>
</feature>
<gene>
    <name evidence="4" type="ORF">UU48_C0007G0041</name>
</gene>
<organism evidence="4 5">
    <name type="scientific">Candidatus Uhrbacteria bacterium GW2011_GWF2_41_16</name>
    <dbReference type="NCBI Taxonomy" id="1618997"/>
    <lineage>
        <taxon>Bacteria</taxon>
        <taxon>Candidatus Uhriibacteriota</taxon>
    </lineage>
</organism>